<evidence type="ECO:0008006" key="4">
    <source>
        <dbReference type="Google" id="ProtNLM"/>
    </source>
</evidence>
<name>E3MKV3_CAERE</name>
<dbReference type="OrthoDB" id="5865536at2759"/>
<feature type="chain" id="PRO_5003177080" description="Reverse transcriptase domain-containing protein" evidence="1">
    <location>
        <begin position="20"/>
        <end position="120"/>
    </location>
</feature>
<dbReference type="EMBL" id="DS268453">
    <property type="protein sequence ID" value="EFP04301.1"/>
    <property type="molecule type" value="Genomic_DNA"/>
</dbReference>
<dbReference type="Proteomes" id="UP000008281">
    <property type="component" value="Unassembled WGS sequence"/>
</dbReference>
<accession>E3MKV3</accession>
<dbReference type="AlphaFoldDB" id="E3MKV3"/>
<gene>
    <name evidence="2" type="ORF">CRE_26666</name>
</gene>
<keyword evidence="1" id="KW-0732">Signal</keyword>
<dbReference type="OMA" id="LVADWCE"/>
<sequence>MTYCLILHASLPLHVTAFADDIKIYSSNPVAIQNAIDLIENWPSTNSLPLAHTKTALLRLGPKNTSFLYSIAGQPIETSKSVRDLGLITDSSLKFKFHINKTIASALLRTKAVEILQINL</sequence>
<dbReference type="PRINTS" id="PR01345">
    <property type="entry name" value="CERVTRCPTASE"/>
</dbReference>
<protein>
    <recommendedName>
        <fullName evidence="4">Reverse transcriptase domain-containing protein</fullName>
    </recommendedName>
</protein>
<feature type="signal peptide" evidence="1">
    <location>
        <begin position="1"/>
        <end position="19"/>
    </location>
</feature>
<reference evidence="2" key="1">
    <citation type="submission" date="2007-07" db="EMBL/GenBank/DDBJ databases">
        <title>PCAP assembly of the Caenorhabditis remanei genome.</title>
        <authorList>
            <consortium name="The Caenorhabditis remanei Sequencing Consortium"/>
            <person name="Wilson R.K."/>
        </authorList>
    </citation>
    <scope>NUCLEOTIDE SEQUENCE [LARGE SCALE GENOMIC DNA]</scope>
    <source>
        <strain evidence="2">PB4641</strain>
    </source>
</reference>
<evidence type="ECO:0000313" key="3">
    <source>
        <dbReference type="Proteomes" id="UP000008281"/>
    </source>
</evidence>
<dbReference type="eggNOG" id="KOG1075">
    <property type="taxonomic scope" value="Eukaryota"/>
</dbReference>
<dbReference type="HOGENOM" id="CLU_2051822_0_0_1"/>
<evidence type="ECO:0000256" key="1">
    <source>
        <dbReference type="SAM" id="SignalP"/>
    </source>
</evidence>
<evidence type="ECO:0000313" key="2">
    <source>
        <dbReference type="EMBL" id="EFP04301.1"/>
    </source>
</evidence>
<dbReference type="InParanoid" id="E3MKV3"/>
<dbReference type="PANTHER" id="PTHR33332">
    <property type="entry name" value="REVERSE TRANSCRIPTASE DOMAIN-CONTAINING PROTEIN"/>
    <property type="match status" value="1"/>
</dbReference>
<keyword evidence="3" id="KW-1185">Reference proteome</keyword>
<proteinExistence type="predicted"/>
<organism evidence="3">
    <name type="scientific">Caenorhabditis remanei</name>
    <name type="common">Caenorhabditis vulgaris</name>
    <dbReference type="NCBI Taxonomy" id="31234"/>
    <lineage>
        <taxon>Eukaryota</taxon>
        <taxon>Metazoa</taxon>
        <taxon>Ecdysozoa</taxon>
        <taxon>Nematoda</taxon>
        <taxon>Chromadorea</taxon>
        <taxon>Rhabditida</taxon>
        <taxon>Rhabditina</taxon>
        <taxon>Rhabditomorpha</taxon>
        <taxon>Rhabditoidea</taxon>
        <taxon>Rhabditidae</taxon>
        <taxon>Peloderinae</taxon>
        <taxon>Caenorhabditis</taxon>
    </lineage>
</organism>